<accession>A0A2N5CUR1</accession>
<evidence type="ECO:0000256" key="1">
    <source>
        <dbReference type="SAM" id="SignalP"/>
    </source>
</evidence>
<feature type="signal peptide" evidence="1">
    <location>
        <begin position="1"/>
        <end position="20"/>
    </location>
</feature>
<dbReference type="Proteomes" id="UP000234483">
    <property type="component" value="Unassembled WGS sequence"/>
</dbReference>
<dbReference type="AlphaFoldDB" id="A0A2N5CUR1"/>
<dbReference type="RefSeq" id="WP_101712855.1">
    <property type="nucleotide sequence ID" value="NZ_CP026100.1"/>
</dbReference>
<evidence type="ECO:0000313" key="2">
    <source>
        <dbReference type="EMBL" id="AYV44997.1"/>
    </source>
</evidence>
<name>A0A2N5CUR1_9CAUL</name>
<proteinExistence type="predicted"/>
<keyword evidence="1" id="KW-0732">Signal</keyword>
<evidence type="ECO:0000313" key="5">
    <source>
        <dbReference type="Proteomes" id="UP000281192"/>
    </source>
</evidence>
<dbReference type="OrthoDB" id="9947214at2"/>
<feature type="chain" id="PRO_5044577949" evidence="1">
    <location>
        <begin position="21"/>
        <end position="196"/>
    </location>
</feature>
<keyword evidence="5" id="KW-1185">Reference proteome</keyword>
<protein>
    <submittedName>
        <fullName evidence="3">Uncharacterized protein</fullName>
    </submittedName>
</protein>
<evidence type="ECO:0000313" key="4">
    <source>
        <dbReference type="Proteomes" id="UP000234483"/>
    </source>
</evidence>
<organism evidence="3 4">
    <name type="scientific">Caulobacter flavus</name>
    <dbReference type="NCBI Taxonomy" id="1679497"/>
    <lineage>
        <taxon>Bacteria</taxon>
        <taxon>Pseudomonadati</taxon>
        <taxon>Pseudomonadota</taxon>
        <taxon>Alphaproteobacteria</taxon>
        <taxon>Caulobacterales</taxon>
        <taxon>Caulobacteraceae</taxon>
        <taxon>Caulobacter</taxon>
    </lineage>
</organism>
<reference evidence="2 5" key="2">
    <citation type="submission" date="2018-01" db="EMBL/GenBank/DDBJ databases">
        <title>Complete genome sequence of Caulobacter flavus RHGG3.</title>
        <authorList>
            <person name="Yang E."/>
        </authorList>
    </citation>
    <scope>NUCLEOTIDE SEQUENCE [LARGE SCALE GENOMIC DNA]</scope>
    <source>
        <strain evidence="2 5">RHGG3</strain>
    </source>
</reference>
<reference evidence="3 4" key="1">
    <citation type="submission" date="2017-12" db="EMBL/GenBank/DDBJ databases">
        <title>The genome sequence of Caulobacter flavus CGMCC1 15093.</title>
        <authorList>
            <person name="Gao J."/>
            <person name="Mao X."/>
            <person name="Sun J."/>
        </authorList>
    </citation>
    <scope>NUCLEOTIDE SEQUENCE [LARGE SCALE GENOMIC DNA]</scope>
    <source>
        <strain evidence="3 4">CGMCC1 15093</strain>
    </source>
</reference>
<sequence length="196" mass="20414">MIRFLAVLTIALGLPALASARESPACAAAMPLLDEAVRGEAPGRAALRPPPSASRMLTFTGPDGALLTAPDDGRSRWFTIENDLPVEIAPPAVATVQAFVAASPASATDCPGFLREAQARGLRLAHENERPRLRGGVYAVRLQTVGLPVVSPDGDEALAYVDSTARPLAGGGFLVLLRRAADGGWTIAGRLGLWIS</sequence>
<gene>
    <name evidence="2" type="ORF">C1707_01280</name>
    <name evidence="3" type="ORF">CFHF_09895</name>
</gene>
<dbReference type="KEGG" id="cfh:C1707_01280"/>
<dbReference type="Proteomes" id="UP000281192">
    <property type="component" value="Chromosome"/>
</dbReference>
<dbReference type="EMBL" id="CP026100">
    <property type="protein sequence ID" value="AYV44997.1"/>
    <property type="molecule type" value="Genomic_DNA"/>
</dbReference>
<evidence type="ECO:0000313" key="3">
    <source>
        <dbReference type="EMBL" id="PLR17265.1"/>
    </source>
</evidence>
<dbReference type="EMBL" id="PJRQ01000018">
    <property type="protein sequence ID" value="PLR17265.1"/>
    <property type="molecule type" value="Genomic_DNA"/>
</dbReference>